<feature type="non-terminal residue" evidence="1">
    <location>
        <position position="1"/>
    </location>
</feature>
<organism evidence="1 2">
    <name type="scientific">Racocetra persica</name>
    <dbReference type="NCBI Taxonomy" id="160502"/>
    <lineage>
        <taxon>Eukaryota</taxon>
        <taxon>Fungi</taxon>
        <taxon>Fungi incertae sedis</taxon>
        <taxon>Mucoromycota</taxon>
        <taxon>Glomeromycotina</taxon>
        <taxon>Glomeromycetes</taxon>
        <taxon>Diversisporales</taxon>
        <taxon>Gigasporaceae</taxon>
        <taxon>Racocetra</taxon>
    </lineage>
</organism>
<accession>A0ACA9MV98</accession>
<dbReference type="Proteomes" id="UP000789920">
    <property type="component" value="Unassembled WGS sequence"/>
</dbReference>
<name>A0ACA9MV98_9GLOM</name>
<gene>
    <name evidence="1" type="ORF">RPERSI_LOCUS6457</name>
</gene>
<keyword evidence="2" id="KW-1185">Reference proteome</keyword>
<sequence>SVQGNHRTDHTVPTKPPYHTEYICYQIRLKDLLEGIDNLKAFIKSYQSVWQKQY</sequence>
<reference evidence="1" key="1">
    <citation type="submission" date="2021-06" db="EMBL/GenBank/DDBJ databases">
        <authorList>
            <person name="Kallberg Y."/>
            <person name="Tangrot J."/>
            <person name="Rosling A."/>
        </authorList>
    </citation>
    <scope>NUCLEOTIDE SEQUENCE</scope>
    <source>
        <strain evidence="1">MA461A</strain>
    </source>
</reference>
<protein>
    <submittedName>
        <fullName evidence="1">34423_t:CDS:1</fullName>
    </submittedName>
</protein>
<evidence type="ECO:0000313" key="1">
    <source>
        <dbReference type="EMBL" id="CAG8614864.1"/>
    </source>
</evidence>
<comment type="caution">
    <text evidence="1">The sequence shown here is derived from an EMBL/GenBank/DDBJ whole genome shotgun (WGS) entry which is preliminary data.</text>
</comment>
<dbReference type="EMBL" id="CAJVQC010010298">
    <property type="protein sequence ID" value="CAG8614864.1"/>
    <property type="molecule type" value="Genomic_DNA"/>
</dbReference>
<proteinExistence type="predicted"/>
<evidence type="ECO:0000313" key="2">
    <source>
        <dbReference type="Proteomes" id="UP000789920"/>
    </source>
</evidence>